<keyword evidence="2" id="KW-0472">Membrane</keyword>
<evidence type="ECO:0000256" key="1">
    <source>
        <dbReference type="SAM" id="MobiDB-lite"/>
    </source>
</evidence>
<dbReference type="KEGG" id="hlc:CHINAEXTREME14945"/>
<dbReference type="GO" id="GO:0071281">
    <property type="term" value="P:cellular response to iron ion"/>
    <property type="evidence" value="ECO:0007669"/>
    <property type="project" value="TreeGrafter"/>
</dbReference>
<dbReference type="Proteomes" id="UP000011555">
    <property type="component" value="Unassembled WGS sequence"/>
</dbReference>
<protein>
    <submittedName>
        <fullName evidence="5">ABC transporter periplasmic protein</fullName>
    </submittedName>
    <submittedName>
        <fullName evidence="4">ABC transporter substrate-binding protein</fullName>
    </submittedName>
</protein>
<dbReference type="GeneID" id="30922447"/>
<proteinExistence type="predicted"/>
<reference evidence="5 6" key="2">
    <citation type="journal article" date="2014" name="PLoS Genet.">
        <title>Phylogenetically driven sequencing of extremely halophilic archaea reveals strategies for static and dynamic osmo-response.</title>
        <authorList>
            <person name="Becker E.A."/>
            <person name="Seitzer P.M."/>
            <person name="Tritt A."/>
            <person name="Larsen D."/>
            <person name="Krusor M."/>
            <person name="Yao A.I."/>
            <person name="Wu D."/>
            <person name="Madern D."/>
            <person name="Eisen J.A."/>
            <person name="Darling A.E."/>
            <person name="Facciotti M.T."/>
        </authorList>
    </citation>
    <scope>NUCLEOTIDE SEQUENCE [LARGE SCALE GENOMIC DNA]</scope>
    <source>
        <strain evidence="5 6">AJ5</strain>
    </source>
</reference>
<sequence>MRKSLVVIVAVSMALAFTVAPVAGAGLAAESGPNAAAVSAQESPTCEFPFEATDATGETVTIEEEPDAVVALQPSDAQTLFEIGAADKVVGMPVGQYTAYLEADEDLDITEDDGLTPIVEEVIAEEPDVVLAANTLEDDPVVDQLRDAGLTVFVFPTGESLDGVAENVRWTGEITGECEGAEETLDWMDETLADIDDAVPSEDRPLAYYEMGDGFTAGEGTFSHELLTTAGLENLGAEIGIEGWQMVDDEQVIEEDPDWIVYGESWGEPPVSEGVMETSAYQNERFVAVNDQYMNQPGPLVVVAIAELVHEVHPDAYEEAGLADDDRIAEYGDLSSDEGEGDGDGDGNGDETDGSDNDDADESDSETSDEEDTGDTDADDTAESGDSIPGFGVPVAVAVLAMLAVVGAARSARGA</sequence>
<accession>M0L9A6</accession>
<evidence type="ECO:0000313" key="7">
    <source>
        <dbReference type="Proteomes" id="UP000186547"/>
    </source>
</evidence>
<organism evidence="5 6">
    <name type="scientific">Natronobacterium lacisalsi AJ5</name>
    <dbReference type="NCBI Taxonomy" id="358396"/>
    <lineage>
        <taxon>Archaea</taxon>
        <taxon>Methanobacteriati</taxon>
        <taxon>Methanobacteriota</taxon>
        <taxon>Stenosarchaea group</taxon>
        <taxon>Halobacteria</taxon>
        <taxon>Halobacteriales</taxon>
        <taxon>Natrialbaceae</taxon>
        <taxon>Natronobacterium</taxon>
    </lineage>
</organism>
<dbReference type="SUPFAM" id="SSF53807">
    <property type="entry name" value="Helical backbone' metal receptor"/>
    <property type="match status" value="1"/>
</dbReference>
<dbReference type="eggNOG" id="arCOG04233">
    <property type="taxonomic scope" value="Archaea"/>
</dbReference>
<dbReference type="PATRIC" id="fig|358396.7.peg.3380"/>
<keyword evidence="2" id="KW-1133">Transmembrane helix</keyword>
<evidence type="ECO:0000313" key="4">
    <source>
        <dbReference type="EMBL" id="APW98991.1"/>
    </source>
</evidence>
<keyword evidence="2" id="KW-0812">Transmembrane</keyword>
<dbReference type="Gene3D" id="3.40.50.1980">
    <property type="entry name" value="Nitrogenase molybdenum iron protein domain"/>
    <property type="match status" value="2"/>
</dbReference>
<dbReference type="PANTHER" id="PTHR30535:SF34">
    <property type="entry name" value="MOLYBDATE-BINDING PROTEIN MOLA"/>
    <property type="match status" value="1"/>
</dbReference>
<gene>
    <name evidence="5" type="ORF">C445_16629</name>
    <name evidence="4" type="ORF">CHINAEXTREME_14945</name>
</gene>
<dbReference type="InterPro" id="IPR002491">
    <property type="entry name" value="ABC_transptr_periplasmic_BD"/>
</dbReference>
<reference evidence="4 7" key="1">
    <citation type="journal article" date="2011" name="J. Bacteriol.">
        <title>Genome sequence of Halobiforma lacisalsi AJ5, an extremely halophilic archaeon which harbors a bop gene.</title>
        <authorList>
            <person name="Jiang X."/>
            <person name="Wang S."/>
            <person name="Cheng H."/>
            <person name="Huo Y."/>
            <person name="Zhang X."/>
            <person name="Zhu X."/>
            <person name="Han X."/>
            <person name="Ni P."/>
            <person name="Wu M."/>
        </authorList>
    </citation>
    <scope>NUCLEOTIDE SEQUENCE [LARGE SCALE GENOMIC DNA]</scope>
    <source>
        <strain evidence="4 7">AJ5</strain>
    </source>
</reference>
<feature type="domain" description="Fe/B12 periplasmic-binding" evidence="3">
    <location>
        <begin position="68"/>
        <end position="320"/>
    </location>
</feature>
<dbReference type="InterPro" id="IPR050902">
    <property type="entry name" value="ABC_Transporter_SBP"/>
</dbReference>
<reference evidence="4" key="3">
    <citation type="submission" date="2017-01" db="EMBL/GenBank/DDBJ databases">
        <authorList>
            <person name="Mah S.A."/>
            <person name="Swanson W.J."/>
            <person name="Moy G.W."/>
            <person name="Vacquier V.D."/>
        </authorList>
    </citation>
    <scope>NUCLEOTIDE SEQUENCE</scope>
    <source>
        <strain evidence="4">AJ5</strain>
    </source>
</reference>
<evidence type="ECO:0000259" key="3">
    <source>
        <dbReference type="PROSITE" id="PS50983"/>
    </source>
</evidence>
<dbReference type="RefSeq" id="WP_007143022.1">
    <property type="nucleotide sequence ID" value="NZ_AOLZ01000061.1"/>
</dbReference>
<evidence type="ECO:0000313" key="6">
    <source>
        <dbReference type="Proteomes" id="UP000011555"/>
    </source>
</evidence>
<keyword evidence="6" id="KW-1185">Reference proteome</keyword>
<dbReference type="AlphaFoldDB" id="M0L9A6"/>
<feature type="transmembrane region" description="Helical" evidence="2">
    <location>
        <begin position="391"/>
        <end position="409"/>
    </location>
</feature>
<dbReference type="Proteomes" id="UP000186547">
    <property type="component" value="Chromosome"/>
</dbReference>
<feature type="region of interest" description="Disordered" evidence="1">
    <location>
        <begin position="332"/>
        <end position="391"/>
    </location>
</feature>
<dbReference type="InterPro" id="IPR026469">
    <property type="entry name" value="Peripla_PGF_1"/>
</dbReference>
<dbReference type="NCBIfam" id="TIGR04281">
    <property type="entry name" value="peripla_PGF_1"/>
    <property type="match status" value="1"/>
</dbReference>
<evidence type="ECO:0000256" key="2">
    <source>
        <dbReference type="SAM" id="Phobius"/>
    </source>
</evidence>
<dbReference type="PROSITE" id="PS50983">
    <property type="entry name" value="FE_B12_PBP"/>
    <property type="match status" value="1"/>
</dbReference>
<dbReference type="PANTHER" id="PTHR30535">
    <property type="entry name" value="VITAMIN B12-BINDING PROTEIN"/>
    <property type="match status" value="1"/>
</dbReference>
<name>M0L9A6_NATLA</name>
<dbReference type="EMBL" id="CP019285">
    <property type="protein sequence ID" value="APW98991.1"/>
    <property type="molecule type" value="Genomic_DNA"/>
</dbReference>
<evidence type="ECO:0000313" key="5">
    <source>
        <dbReference type="EMBL" id="EMA30187.1"/>
    </source>
</evidence>
<dbReference type="EMBL" id="AOLZ01000061">
    <property type="protein sequence ID" value="EMA30187.1"/>
    <property type="molecule type" value="Genomic_DNA"/>
</dbReference>
<dbReference type="STRING" id="358396.CHINAEXTREME_14945"/>
<feature type="compositionally biased region" description="Acidic residues" evidence="1">
    <location>
        <begin position="335"/>
        <end position="383"/>
    </location>
</feature>
<dbReference type="Pfam" id="PF01497">
    <property type="entry name" value="Peripla_BP_2"/>
    <property type="match status" value="1"/>
</dbReference>